<proteinExistence type="predicted"/>
<dbReference type="RefSeq" id="WP_200321486.1">
    <property type="nucleotide sequence ID" value="NZ_JAENJH010000006.1"/>
</dbReference>
<name>A0A934QV93_9PSEU</name>
<evidence type="ECO:0000313" key="3">
    <source>
        <dbReference type="EMBL" id="MBK1787155.1"/>
    </source>
</evidence>
<comment type="caution">
    <text evidence="3">The sequence shown here is derived from an EMBL/GenBank/DDBJ whole genome shotgun (WGS) entry which is preliminary data.</text>
</comment>
<evidence type="ECO:0000256" key="1">
    <source>
        <dbReference type="SAM" id="MobiDB-lite"/>
    </source>
</evidence>
<dbReference type="AlphaFoldDB" id="A0A934QV93"/>
<dbReference type="Pfam" id="PF10517">
    <property type="entry name" value="DM13"/>
    <property type="match status" value="1"/>
</dbReference>
<gene>
    <name evidence="3" type="ORF">JHE00_22750</name>
</gene>
<keyword evidence="4" id="KW-1185">Reference proteome</keyword>
<evidence type="ECO:0000313" key="4">
    <source>
        <dbReference type="Proteomes" id="UP000635245"/>
    </source>
</evidence>
<dbReference type="PROSITE" id="PS51549">
    <property type="entry name" value="DM13"/>
    <property type="match status" value="1"/>
</dbReference>
<organism evidence="3 4">
    <name type="scientific">Prauserella cavernicola</name>
    <dbReference type="NCBI Taxonomy" id="2800127"/>
    <lineage>
        <taxon>Bacteria</taxon>
        <taxon>Bacillati</taxon>
        <taxon>Actinomycetota</taxon>
        <taxon>Actinomycetes</taxon>
        <taxon>Pseudonocardiales</taxon>
        <taxon>Pseudonocardiaceae</taxon>
        <taxon>Prauserella</taxon>
    </lineage>
</organism>
<sequence length="182" mass="19379">MRNLMRKPVTWFVTAVVVAGLGVGLALFEPWRAFTSSQLDEPVPVPVAAEAEAEARTGSSAPSTTAPPPPAVLAEGSFMSQEHATEGAARVLELPDGTRILRLEEFSTSDGPDVHVWLSDATAGGDWNKYDDGRYVALGEIKATDGNHNYAIPADADLAGLRSVVIWCDRFNVAFGSAPLEL</sequence>
<feature type="region of interest" description="Disordered" evidence="1">
    <location>
        <begin position="51"/>
        <end position="73"/>
    </location>
</feature>
<dbReference type="EMBL" id="JAENJH010000006">
    <property type="protein sequence ID" value="MBK1787155.1"/>
    <property type="molecule type" value="Genomic_DNA"/>
</dbReference>
<reference evidence="3" key="1">
    <citation type="submission" date="2020-12" db="EMBL/GenBank/DDBJ databases">
        <title>Prauserella sp. ASG 168, a novel actinomycete isolated from cave rock.</title>
        <authorList>
            <person name="Suriyachadkun C."/>
        </authorList>
    </citation>
    <scope>NUCLEOTIDE SEQUENCE</scope>
    <source>
        <strain evidence="3">ASG 168</strain>
    </source>
</reference>
<accession>A0A934QV93</accession>
<evidence type="ECO:0000259" key="2">
    <source>
        <dbReference type="PROSITE" id="PS51549"/>
    </source>
</evidence>
<dbReference type="Proteomes" id="UP000635245">
    <property type="component" value="Unassembled WGS sequence"/>
</dbReference>
<protein>
    <submittedName>
        <fullName evidence="3">DM13 domain-containing protein</fullName>
    </submittedName>
</protein>
<dbReference type="InterPro" id="IPR019545">
    <property type="entry name" value="DM13_domain"/>
</dbReference>
<feature type="domain" description="DM13" evidence="2">
    <location>
        <begin position="71"/>
        <end position="181"/>
    </location>
</feature>